<dbReference type="PROSITE" id="PS51084">
    <property type="entry name" value="HIT_2"/>
    <property type="match status" value="1"/>
</dbReference>
<dbReference type="PANTHER" id="PTHR46648">
    <property type="entry name" value="HIT FAMILY PROTEIN 1"/>
    <property type="match status" value="1"/>
</dbReference>
<evidence type="ECO:0000313" key="3">
    <source>
        <dbReference type="EMBL" id="MCK0088204.1"/>
    </source>
</evidence>
<organism evidence="3 4">
    <name type="scientific">Clostridium symbiosum</name>
    <name type="common">Bacteroides symbiosus</name>
    <dbReference type="NCBI Taxonomy" id="1512"/>
    <lineage>
        <taxon>Bacteria</taxon>
        <taxon>Bacillati</taxon>
        <taxon>Bacillota</taxon>
        <taxon>Clostridia</taxon>
        <taxon>Lachnospirales</taxon>
        <taxon>Lachnospiraceae</taxon>
        <taxon>Otoolea</taxon>
    </lineage>
</organism>
<comment type="caution">
    <text evidence="3">The sequence shown here is derived from an EMBL/GenBank/DDBJ whole genome shotgun (WGS) entry which is preliminary data.</text>
</comment>
<dbReference type="InterPro" id="IPR001310">
    <property type="entry name" value="Histidine_triad_HIT"/>
</dbReference>
<dbReference type="InterPro" id="IPR036265">
    <property type="entry name" value="HIT-like_sf"/>
</dbReference>
<sequence>MGCMYCEENENLALLMAPICELPSSRVYLFRNQAYRGRCVVAAGNHAEELYELSDEELQGFMQDVKRVCRAVAETVHPEKINLGLYGDTCKHVHWHIVPKQKGGPDFGGVFQMQPQPQVLLSDAEFETLIEQIREKL</sequence>
<dbReference type="PANTHER" id="PTHR46648:SF1">
    <property type="entry name" value="ADENOSINE 5'-MONOPHOSPHORAMIDASE HNT1"/>
    <property type="match status" value="1"/>
</dbReference>
<dbReference type="GO" id="GO:0003824">
    <property type="term" value="F:catalytic activity"/>
    <property type="evidence" value="ECO:0007669"/>
    <property type="project" value="InterPro"/>
</dbReference>
<dbReference type="SUPFAM" id="SSF54197">
    <property type="entry name" value="HIT-like"/>
    <property type="match status" value="1"/>
</dbReference>
<protein>
    <submittedName>
        <fullName evidence="3">HIT family protein</fullName>
    </submittedName>
</protein>
<name>A0AAW5F8N1_CLOSY</name>
<dbReference type="AlphaFoldDB" id="A0AAW5F8N1"/>
<dbReference type="Gene3D" id="3.30.428.10">
    <property type="entry name" value="HIT-like"/>
    <property type="match status" value="1"/>
</dbReference>
<dbReference type="InterPro" id="IPR011146">
    <property type="entry name" value="HIT-like"/>
</dbReference>
<reference evidence="3" key="1">
    <citation type="journal article" date="2022" name="Cell Host Microbe">
        <title>Colonization of the live biotherapeutic product VE303 and modulation of the microbiota and metabolites in healthy volunteers.</title>
        <authorList>
            <person name="Dsouza M."/>
            <person name="Menon R."/>
            <person name="Crossette E."/>
            <person name="Bhattarai S.K."/>
            <person name="Schneider J."/>
            <person name="Kim Y.G."/>
            <person name="Reddy S."/>
            <person name="Caballero S."/>
            <person name="Felix C."/>
            <person name="Cornacchione L."/>
            <person name="Hendrickson J."/>
            <person name="Watson A.R."/>
            <person name="Minot S.S."/>
            <person name="Greenfield N."/>
            <person name="Schopf L."/>
            <person name="Szabady R."/>
            <person name="Patarroyo J."/>
            <person name="Smith W."/>
            <person name="Harrison P."/>
            <person name="Kuijper E.J."/>
            <person name="Kelly C.P."/>
            <person name="Olle B."/>
            <person name="Bobilev D."/>
            <person name="Silber J.L."/>
            <person name="Bucci V."/>
            <person name="Roberts B."/>
            <person name="Faith J."/>
            <person name="Norman J.M."/>
        </authorList>
    </citation>
    <scope>NUCLEOTIDE SEQUENCE</scope>
    <source>
        <strain evidence="3">VE303-04</strain>
    </source>
</reference>
<dbReference type="GO" id="GO:0009117">
    <property type="term" value="P:nucleotide metabolic process"/>
    <property type="evidence" value="ECO:0007669"/>
    <property type="project" value="TreeGrafter"/>
</dbReference>
<dbReference type="EMBL" id="JAINVB010000001">
    <property type="protein sequence ID" value="MCK0088204.1"/>
    <property type="molecule type" value="Genomic_DNA"/>
</dbReference>
<evidence type="ECO:0000259" key="2">
    <source>
        <dbReference type="PROSITE" id="PS51084"/>
    </source>
</evidence>
<gene>
    <name evidence="3" type="ORF">K5I21_20515</name>
</gene>
<dbReference type="Proteomes" id="UP001203136">
    <property type="component" value="Unassembled WGS sequence"/>
</dbReference>
<accession>A0AAW5F8N1</accession>
<dbReference type="RefSeq" id="WP_024739326.1">
    <property type="nucleotide sequence ID" value="NZ_CABHNX010000257.1"/>
</dbReference>
<feature type="domain" description="HIT" evidence="2">
    <location>
        <begin position="1"/>
        <end position="107"/>
    </location>
</feature>
<feature type="short sequence motif" description="Histidine triad motif" evidence="1">
    <location>
        <begin position="92"/>
        <end position="96"/>
    </location>
</feature>
<evidence type="ECO:0000256" key="1">
    <source>
        <dbReference type="PROSITE-ProRule" id="PRU00464"/>
    </source>
</evidence>
<dbReference type="Pfam" id="PF01230">
    <property type="entry name" value="HIT"/>
    <property type="match status" value="1"/>
</dbReference>
<proteinExistence type="predicted"/>
<evidence type="ECO:0000313" key="4">
    <source>
        <dbReference type="Proteomes" id="UP001203136"/>
    </source>
</evidence>